<dbReference type="GO" id="GO:0005694">
    <property type="term" value="C:chromosome"/>
    <property type="evidence" value="ECO:0007669"/>
    <property type="project" value="UniProtKB-ARBA"/>
</dbReference>
<protein>
    <submittedName>
        <fullName evidence="7">Putative DNA helicase</fullName>
    </submittedName>
</protein>
<dbReference type="Pfam" id="PF13087">
    <property type="entry name" value="AAA_12"/>
    <property type="match status" value="1"/>
</dbReference>
<evidence type="ECO:0000313" key="8">
    <source>
        <dbReference type="Proteomes" id="UP000242687"/>
    </source>
</evidence>
<proteinExistence type="inferred from homology"/>
<dbReference type="GO" id="GO:0005524">
    <property type="term" value="F:ATP binding"/>
    <property type="evidence" value="ECO:0007669"/>
    <property type="project" value="UniProtKB-KW"/>
</dbReference>
<accession>A0A2H9VVN8</accession>
<dbReference type="InterPro" id="IPR027417">
    <property type="entry name" value="P-loop_NTPase"/>
</dbReference>
<dbReference type="InterPro" id="IPR047187">
    <property type="entry name" value="SF1_C_Upf1"/>
</dbReference>
<dbReference type="SMART" id="SM00382">
    <property type="entry name" value="AAA"/>
    <property type="match status" value="1"/>
</dbReference>
<dbReference type="InterPro" id="IPR041679">
    <property type="entry name" value="DNA2/NAM7-like_C"/>
</dbReference>
<name>A0A2H9VVN8_9SPHI</name>
<dbReference type="EMBL" id="PGFJ01000001">
    <property type="protein sequence ID" value="PJJ84886.1"/>
    <property type="molecule type" value="Genomic_DNA"/>
</dbReference>
<dbReference type="PANTHER" id="PTHR43788:SF8">
    <property type="entry name" value="DNA-BINDING PROTEIN SMUBP-2"/>
    <property type="match status" value="1"/>
</dbReference>
<feature type="domain" description="AAA+ ATPase" evidence="6">
    <location>
        <begin position="195"/>
        <end position="413"/>
    </location>
</feature>
<dbReference type="InterPro" id="IPR003593">
    <property type="entry name" value="AAA+_ATPase"/>
</dbReference>
<sequence length="615" mass="68135">MFFIYHCGTSMSYFKELLKLLSAERAADEAQFETITKGTGAAHRRSLGLCWYPIVIRNTEPTRGDYLSVEVERTTHKEITHQIRFGSSVALFSNHDSADRINGTVTYIGSDRMRITVLTEELPDWSRNGKLGVDLLFDSHSYSEMEAALKLADKTESDLISVLTGAAEAVSIPAKYLDNALNQSQQHAVANVLGAKQLAIIHGPPGTGKTTTLVAAIKAMIQRGEPQILVVAPSNTAVDLLSEKLDAVGLNVLRIGNPVRVSSRLQRLTLESRMAEHSQMKDAKKLKKNASEFKNMAHKYKRNFGKAEREQRKALFNEAHKITRDATAIEDFIAEDIIIKTQVITATLVGANHYTVKNLKYNTVIIDEAGQALEPAAWIPILKANRLIMAGDHLQLPPTVKSSQRELAVTLLEKCVNLQPQTVTLLNEQYRMNSAIMGFSSLKFYNNKLTAHPSVANRVLTDKHKPFTFIDTAGAGYEEQSEGTSIANHEEAAFIAKHITSMNYPANTSLAVIAPYKEQVNLLKKVLVDTNADVNTVDGFQGQERDVVYISLTRSNNDGSIGFLSDYRRINVALTRAKLKLVIIGDSATLAQTPFYAELISYAENIDGYESVWDY</sequence>
<dbReference type="Pfam" id="PF13086">
    <property type="entry name" value="AAA_11"/>
    <property type="match status" value="1"/>
</dbReference>
<dbReference type="CDD" id="cd18808">
    <property type="entry name" value="SF1_C_Upf1"/>
    <property type="match status" value="1"/>
</dbReference>
<dbReference type="PANTHER" id="PTHR43788">
    <property type="entry name" value="DNA2/NAM7 HELICASE FAMILY MEMBER"/>
    <property type="match status" value="1"/>
</dbReference>
<comment type="caution">
    <text evidence="7">The sequence shown here is derived from an EMBL/GenBank/DDBJ whole genome shotgun (WGS) entry which is preliminary data.</text>
</comment>
<keyword evidence="2" id="KW-0547">Nucleotide-binding</keyword>
<evidence type="ECO:0000256" key="1">
    <source>
        <dbReference type="ARBA" id="ARBA00007913"/>
    </source>
</evidence>
<evidence type="ECO:0000256" key="2">
    <source>
        <dbReference type="ARBA" id="ARBA00022741"/>
    </source>
</evidence>
<keyword evidence="8" id="KW-1185">Reference proteome</keyword>
<evidence type="ECO:0000256" key="5">
    <source>
        <dbReference type="ARBA" id="ARBA00022840"/>
    </source>
</evidence>
<evidence type="ECO:0000256" key="3">
    <source>
        <dbReference type="ARBA" id="ARBA00022801"/>
    </source>
</evidence>
<dbReference type="InterPro" id="IPR041677">
    <property type="entry name" value="DNA2/NAM7_AAA_11"/>
</dbReference>
<evidence type="ECO:0000256" key="4">
    <source>
        <dbReference type="ARBA" id="ARBA00022806"/>
    </source>
</evidence>
<dbReference type="GO" id="GO:0043139">
    <property type="term" value="F:5'-3' DNA helicase activity"/>
    <property type="evidence" value="ECO:0007669"/>
    <property type="project" value="TreeGrafter"/>
</dbReference>
<dbReference type="InterPro" id="IPR050534">
    <property type="entry name" value="Coronavir_polyprotein_1ab"/>
</dbReference>
<dbReference type="SUPFAM" id="SSF52540">
    <property type="entry name" value="P-loop containing nucleoside triphosphate hydrolases"/>
    <property type="match status" value="1"/>
</dbReference>
<dbReference type="Proteomes" id="UP000242687">
    <property type="component" value="Unassembled WGS sequence"/>
</dbReference>
<dbReference type="FunFam" id="3.40.50.300:FF:000326">
    <property type="entry name" value="P-loop containing nucleoside triphosphate hydrolase"/>
    <property type="match status" value="1"/>
</dbReference>
<evidence type="ECO:0000313" key="7">
    <source>
        <dbReference type="EMBL" id="PJJ84886.1"/>
    </source>
</evidence>
<organism evidence="7 8">
    <name type="scientific">Mucilaginibacter auburnensis</name>
    <dbReference type="NCBI Taxonomy" id="1457233"/>
    <lineage>
        <taxon>Bacteria</taxon>
        <taxon>Pseudomonadati</taxon>
        <taxon>Bacteroidota</taxon>
        <taxon>Sphingobacteriia</taxon>
        <taxon>Sphingobacteriales</taxon>
        <taxon>Sphingobacteriaceae</taxon>
        <taxon>Mucilaginibacter</taxon>
    </lineage>
</organism>
<dbReference type="Gene3D" id="2.40.30.270">
    <property type="match status" value="1"/>
</dbReference>
<gene>
    <name evidence="7" type="ORF">CLV57_1908</name>
</gene>
<comment type="similarity">
    <text evidence="1">Belongs to the DNA2/NAM7 helicase family.</text>
</comment>
<keyword evidence="4 7" id="KW-0347">Helicase</keyword>
<reference evidence="7 8" key="1">
    <citation type="submission" date="2017-11" db="EMBL/GenBank/DDBJ databases">
        <title>Genomic Encyclopedia of Archaeal and Bacterial Type Strains, Phase II (KMG-II): From Individual Species to Whole Genera.</title>
        <authorList>
            <person name="Goeker M."/>
        </authorList>
    </citation>
    <scope>NUCLEOTIDE SEQUENCE [LARGE SCALE GENOMIC DNA]</scope>
    <source>
        <strain evidence="7 8">DSM 28175</strain>
    </source>
</reference>
<dbReference type="GO" id="GO:0016787">
    <property type="term" value="F:hydrolase activity"/>
    <property type="evidence" value="ECO:0007669"/>
    <property type="project" value="UniProtKB-KW"/>
</dbReference>
<keyword evidence="5" id="KW-0067">ATP-binding</keyword>
<evidence type="ECO:0000259" key="6">
    <source>
        <dbReference type="SMART" id="SM00382"/>
    </source>
</evidence>
<dbReference type="Gene3D" id="3.40.50.300">
    <property type="entry name" value="P-loop containing nucleotide triphosphate hydrolases"/>
    <property type="match status" value="2"/>
</dbReference>
<keyword evidence="3" id="KW-0378">Hydrolase</keyword>
<dbReference type="AlphaFoldDB" id="A0A2H9VVN8"/>